<name>A0A0Q9YY15_9GAMM</name>
<dbReference type="AlphaFoldDB" id="A0A0Q9YY15"/>
<dbReference type="EMBL" id="LKAJ02000001">
    <property type="protein sequence ID" value="MCS5711977.1"/>
    <property type="molecule type" value="Genomic_DNA"/>
</dbReference>
<proteinExistence type="predicted"/>
<sequence>MFKKMRKLFTMMGAIMLLSTTIEAKASELQVVKDTYKWFNQISSEKRMAFSQNDVAKYFSSDAQMITNAKLACEGIQGHYDHFLELNNHYKILHVDIDAMDLQQAGERVYLNFVMNAKDWNNLESKIHVMGYMIVKNERIVSFNELFFHEVV</sequence>
<gene>
    <name evidence="2" type="ORF">HT99x_00196</name>
    <name evidence="3" type="ORF">HT99x_011090</name>
</gene>
<reference evidence="2" key="1">
    <citation type="submission" date="2015-09" db="EMBL/GenBank/DDBJ databases">
        <title>Draft Genome Sequences of Two Novel Amoeba-resistant Intranuclear Bacteria, Candidatus Berkiella cookevillensis and Candidatus Berkiella aquae.</title>
        <authorList>
            <person name="Mehari Y.T."/>
            <person name="Arivett B.A."/>
            <person name="Farone A.L."/>
            <person name="Gunderson J.H."/>
            <person name="Farone M.B."/>
        </authorList>
    </citation>
    <scope>NUCLEOTIDE SEQUENCE [LARGE SCALE GENOMIC DNA]</scope>
    <source>
        <strain evidence="2">HT99</strain>
    </source>
</reference>
<organism evidence="2">
    <name type="scientific">Candidatus Berkiella aquae</name>
    <dbReference type="NCBI Taxonomy" id="295108"/>
    <lineage>
        <taxon>Bacteria</taxon>
        <taxon>Pseudomonadati</taxon>
        <taxon>Pseudomonadota</taxon>
        <taxon>Gammaproteobacteria</taxon>
        <taxon>Candidatus Berkiellales</taxon>
        <taxon>Candidatus Berkiellaceae</taxon>
        <taxon>Candidatus Berkiella</taxon>
    </lineage>
</organism>
<reference evidence="3" key="2">
    <citation type="journal article" date="2016" name="Genome Announc.">
        <title>Draft Genome Sequences of Two Novel Amoeba-Resistant Intranuclear Bacteria, 'Candidatus Berkiella cookevillensis' and 'Candidatus Berkiella aquae'.</title>
        <authorList>
            <person name="Mehari Y.T."/>
            <person name="Arivett B.A."/>
            <person name="Farone A.L."/>
            <person name="Gunderson J.H."/>
            <person name="Farone M.B."/>
        </authorList>
    </citation>
    <scope>NUCLEOTIDE SEQUENCE</scope>
    <source>
        <strain evidence="3">HT99</strain>
    </source>
</reference>
<evidence type="ECO:0000313" key="3">
    <source>
        <dbReference type="EMBL" id="MCS5711977.1"/>
    </source>
</evidence>
<evidence type="ECO:0000256" key="1">
    <source>
        <dbReference type="SAM" id="SignalP"/>
    </source>
</evidence>
<evidence type="ECO:0000313" key="2">
    <source>
        <dbReference type="EMBL" id="KRG22658.1"/>
    </source>
</evidence>
<dbReference type="EMBL" id="LKAJ01000001">
    <property type="protein sequence ID" value="KRG22658.1"/>
    <property type="molecule type" value="Genomic_DNA"/>
</dbReference>
<keyword evidence="1" id="KW-0732">Signal</keyword>
<accession>A0A0Q9YY15</accession>
<dbReference type="InterPro" id="IPR032710">
    <property type="entry name" value="NTF2-like_dom_sf"/>
</dbReference>
<dbReference type="SUPFAM" id="SSF54427">
    <property type="entry name" value="NTF2-like"/>
    <property type="match status" value="1"/>
</dbReference>
<reference evidence="3" key="3">
    <citation type="submission" date="2021-06" db="EMBL/GenBank/DDBJ databases">
        <title>Genomic Description and Analysis of Intracellular Bacteria, Candidatus Berkiella cookevillensis and Candidatus Berkiella aquae.</title>
        <authorList>
            <person name="Kidane D.T."/>
            <person name="Mehari Y.T."/>
            <person name="Rice F.C."/>
            <person name="Arivett B.A."/>
            <person name="Farone A.L."/>
            <person name="Berk S.G."/>
            <person name="Farone M.B."/>
        </authorList>
    </citation>
    <scope>NUCLEOTIDE SEQUENCE</scope>
    <source>
        <strain evidence="3">HT99</strain>
    </source>
</reference>
<protein>
    <recommendedName>
        <fullName evidence="5">SnoaL-like domain protein</fullName>
    </recommendedName>
</protein>
<dbReference type="Proteomes" id="UP000051497">
    <property type="component" value="Unassembled WGS sequence"/>
</dbReference>
<dbReference type="OrthoDB" id="7569074at2"/>
<evidence type="ECO:0008006" key="5">
    <source>
        <dbReference type="Google" id="ProtNLM"/>
    </source>
</evidence>
<dbReference type="RefSeq" id="WP_075064848.1">
    <property type="nucleotide sequence ID" value="NZ_LKAJ02000001.1"/>
</dbReference>
<feature type="chain" id="PRO_5043129876" description="SnoaL-like domain protein" evidence="1">
    <location>
        <begin position="27"/>
        <end position="152"/>
    </location>
</feature>
<feature type="signal peptide" evidence="1">
    <location>
        <begin position="1"/>
        <end position="26"/>
    </location>
</feature>
<comment type="caution">
    <text evidence="2">The sequence shown here is derived from an EMBL/GenBank/DDBJ whole genome shotgun (WGS) entry which is preliminary data.</text>
</comment>
<evidence type="ECO:0000313" key="4">
    <source>
        <dbReference type="Proteomes" id="UP000051497"/>
    </source>
</evidence>
<keyword evidence="4" id="KW-1185">Reference proteome</keyword>